<sequence length="455" mass="49835">MPGRTLSNMRSIMAVLEDLDAVVEELAAADLDAVDAIARYHVLDRLETLRRRQIAIAHDHVARLDHVPGCPPPPISLADVLRISRTEARRRLRDAGDLADRITLTGEPLAPLLPATSVTWHRGLLDAEHLRVIQKFFRDLPDHVPPAEIEKAEAALAEHAANLRPDQLEKVATRLALTLNPDGTFSDDDRARKRGFTWCGGQRADGMSVGKLIADPELRAMLDAWFAKFAAPGMCNPDDQSPTVTTELTDDIAARDARSHGQRQHDALSALVRGQLGNPTLGQHNGLPVTVIVSATLQDLQSKSGHGVTGGGTLLPMTDVIRMAIHAYHYLALFDGVSGQALWLGRTKRLATGDQRIMLHSKDRGCTRPGCDAPGYRTEVHHIDEWAKGGLTNIDKLTQACPPDHKLLDEGWSVRKRADGTTEWVPPPQLPFDGGGINSYHHPERLIEHNDNDAA</sequence>
<comment type="similarity">
    <text evidence="1">Belongs to the Rv1128c/1148c/1588c/1702c/1945/3466 family.</text>
</comment>
<dbReference type="SMART" id="SM00507">
    <property type="entry name" value="HNHc"/>
    <property type="match status" value="1"/>
</dbReference>
<organism evidence="3 4">
    <name type="scientific">Mycolicibacterium anyangense</name>
    <dbReference type="NCBI Taxonomy" id="1431246"/>
    <lineage>
        <taxon>Bacteria</taxon>
        <taxon>Bacillati</taxon>
        <taxon>Actinomycetota</taxon>
        <taxon>Actinomycetes</taxon>
        <taxon>Mycobacteriales</taxon>
        <taxon>Mycobacteriaceae</taxon>
        <taxon>Mycolicibacterium</taxon>
    </lineage>
</organism>
<evidence type="ECO:0000256" key="1">
    <source>
        <dbReference type="ARBA" id="ARBA00023450"/>
    </source>
</evidence>
<evidence type="ECO:0000259" key="2">
    <source>
        <dbReference type="SMART" id="SM00507"/>
    </source>
</evidence>
<feature type="domain" description="HNH nuclease" evidence="2">
    <location>
        <begin position="354"/>
        <end position="406"/>
    </location>
</feature>
<dbReference type="GO" id="GO:0008270">
    <property type="term" value="F:zinc ion binding"/>
    <property type="evidence" value="ECO:0007669"/>
    <property type="project" value="InterPro"/>
</dbReference>
<reference evidence="3 4" key="1">
    <citation type="journal article" date="2019" name="Emerg. Microbes Infect.">
        <title>Comprehensive subspecies identification of 175 nontuberculous mycobacteria species based on 7547 genomic profiles.</title>
        <authorList>
            <person name="Matsumoto Y."/>
            <person name="Kinjo T."/>
            <person name="Motooka D."/>
            <person name="Nabeya D."/>
            <person name="Jung N."/>
            <person name="Uechi K."/>
            <person name="Horii T."/>
            <person name="Iida T."/>
            <person name="Fujita J."/>
            <person name="Nakamura S."/>
        </authorList>
    </citation>
    <scope>NUCLEOTIDE SEQUENCE [LARGE SCALE GENOMIC DNA]</scope>
    <source>
        <strain evidence="3 4">JCM 30275</strain>
    </source>
</reference>
<dbReference type="InterPro" id="IPR003870">
    <property type="entry name" value="DUF222"/>
</dbReference>
<protein>
    <recommendedName>
        <fullName evidence="2">HNH nuclease domain-containing protein</fullName>
    </recommendedName>
</protein>
<evidence type="ECO:0000313" key="3">
    <source>
        <dbReference type="EMBL" id="BBZ75103.1"/>
    </source>
</evidence>
<dbReference type="InterPro" id="IPR002711">
    <property type="entry name" value="HNH"/>
</dbReference>
<keyword evidence="4" id="KW-1185">Reference proteome</keyword>
<dbReference type="Pfam" id="PF02720">
    <property type="entry name" value="DUF222"/>
    <property type="match status" value="1"/>
</dbReference>
<dbReference type="AlphaFoldDB" id="A0A6N4W3Z2"/>
<dbReference type="InterPro" id="IPR003615">
    <property type="entry name" value="HNH_nuc"/>
</dbReference>
<name>A0A6N4W3Z2_9MYCO</name>
<gene>
    <name evidence="3" type="ORF">MANY_04400</name>
</gene>
<dbReference type="KEGG" id="many:MANY_04400"/>
<proteinExistence type="inferred from homology"/>
<accession>A0A6N4W3Z2</accession>
<dbReference type="GO" id="GO:0004519">
    <property type="term" value="F:endonuclease activity"/>
    <property type="evidence" value="ECO:0007669"/>
    <property type="project" value="InterPro"/>
</dbReference>
<dbReference type="Proteomes" id="UP000467249">
    <property type="component" value="Chromosome"/>
</dbReference>
<dbReference type="EMBL" id="AP022620">
    <property type="protein sequence ID" value="BBZ75103.1"/>
    <property type="molecule type" value="Genomic_DNA"/>
</dbReference>
<dbReference type="CDD" id="cd00085">
    <property type="entry name" value="HNHc"/>
    <property type="match status" value="1"/>
</dbReference>
<dbReference type="Pfam" id="PF01844">
    <property type="entry name" value="HNH"/>
    <property type="match status" value="1"/>
</dbReference>
<dbReference type="GO" id="GO:0003676">
    <property type="term" value="F:nucleic acid binding"/>
    <property type="evidence" value="ECO:0007669"/>
    <property type="project" value="InterPro"/>
</dbReference>
<evidence type="ECO:0000313" key="4">
    <source>
        <dbReference type="Proteomes" id="UP000467249"/>
    </source>
</evidence>